<comment type="caution">
    <text evidence="3">The sequence shown here is derived from an EMBL/GenBank/DDBJ whole genome shotgun (WGS) entry which is preliminary data.</text>
</comment>
<name>A0A411Z356_9RHOB</name>
<feature type="compositionally biased region" description="Low complexity" evidence="1">
    <location>
        <begin position="103"/>
        <end position="134"/>
    </location>
</feature>
<evidence type="ECO:0000256" key="1">
    <source>
        <dbReference type="SAM" id="MobiDB-lite"/>
    </source>
</evidence>
<gene>
    <name evidence="3" type="ORF">D1012_09670</name>
</gene>
<feature type="region of interest" description="Disordered" evidence="1">
    <location>
        <begin position="93"/>
        <end position="187"/>
    </location>
</feature>
<keyword evidence="2" id="KW-0732">Signal</keyword>
<dbReference type="OrthoDB" id="8421868at2"/>
<dbReference type="Proteomes" id="UP000284547">
    <property type="component" value="Unassembled WGS sequence"/>
</dbReference>
<feature type="compositionally biased region" description="Low complexity" evidence="1">
    <location>
        <begin position="147"/>
        <end position="185"/>
    </location>
</feature>
<dbReference type="EMBL" id="QWEY01000004">
    <property type="protein sequence ID" value="RGP37475.1"/>
    <property type="molecule type" value="Genomic_DNA"/>
</dbReference>
<reference evidence="3 4" key="1">
    <citation type="submission" date="2018-08" db="EMBL/GenBank/DDBJ databases">
        <title>Flavobacterium tibetense sp. nov., isolated from a wetland YonghuCo on Tibetan Plateau.</title>
        <authorList>
            <person name="Phurbu D."/>
            <person name="Lu H."/>
            <person name="Xing P."/>
        </authorList>
    </citation>
    <scope>NUCLEOTIDE SEQUENCE [LARGE SCALE GENOMIC DNA]</scope>
    <source>
        <strain evidence="3 4">DJC</strain>
    </source>
</reference>
<protein>
    <submittedName>
        <fullName evidence="3">Uncharacterized protein</fullName>
    </submittedName>
</protein>
<feature type="signal peptide" evidence="2">
    <location>
        <begin position="1"/>
        <end position="25"/>
    </location>
</feature>
<sequence>MTLKLTPAFALPLVIALGTSTAVFAQDATTGTDTGAGATGTPLDWDDTINEAFFSDTTAGTLRGDDEITTNWASLTPEQQDRVRQHCEMVNADATGADGAQALDTLSTGDTGTSDPATAAPVAGADGALSTDGATAKDDTAMDDTATDGAAATGDTATTGDTTTATGDATTAGDATTGETTATGDMSATGTLSVDQASANMSQLCTLVTDL</sequence>
<organism evidence="3 4">
    <name type="scientific">Pseudotabrizicola alkalilacus</name>
    <dbReference type="NCBI Taxonomy" id="2305252"/>
    <lineage>
        <taxon>Bacteria</taxon>
        <taxon>Pseudomonadati</taxon>
        <taxon>Pseudomonadota</taxon>
        <taxon>Alphaproteobacteria</taxon>
        <taxon>Rhodobacterales</taxon>
        <taxon>Paracoccaceae</taxon>
        <taxon>Pseudotabrizicola</taxon>
    </lineage>
</organism>
<dbReference type="AlphaFoldDB" id="A0A411Z356"/>
<dbReference type="RefSeq" id="WP_118151547.1">
    <property type="nucleotide sequence ID" value="NZ_QWEY01000004.1"/>
</dbReference>
<keyword evidence="4" id="KW-1185">Reference proteome</keyword>
<evidence type="ECO:0000313" key="4">
    <source>
        <dbReference type="Proteomes" id="UP000284547"/>
    </source>
</evidence>
<evidence type="ECO:0000313" key="3">
    <source>
        <dbReference type="EMBL" id="RGP37475.1"/>
    </source>
</evidence>
<evidence type="ECO:0000256" key="2">
    <source>
        <dbReference type="SAM" id="SignalP"/>
    </source>
</evidence>
<accession>A0A411Z356</accession>
<proteinExistence type="predicted"/>
<feature type="chain" id="PRO_5019386604" evidence="2">
    <location>
        <begin position="26"/>
        <end position="211"/>
    </location>
</feature>